<dbReference type="Pfam" id="PF00392">
    <property type="entry name" value="GntR"/>
    <property type="match status" value="1"/>
</dbReference>
<dbReference type="InterPro" id="IPR036388">
    <property type="entry name" value="WH-like_DNA-bd_sf"/>
</dbReference>
<evidence type="ECO:0000256" key="1">
    <source>
        <dbReference type="ARBA" id="ARBA00023015"/>
    </source>
</evidence>
<dbReference type="EMBL" id="OCNJ01000009">
    <property type="protein sequence ID" value="SOD99461.1"/>
    <property type="molecule type" value="Genomic_DNA"/>
</dbReference>
<evidence type="ECO:0000256" key="2">
    <source>
        <dbReference type="ARBA" id="ARBA00023125"/>
    </source>
</evidence>
<dbReference type="GO" id="GO:0003677">
    <property type="term" value="F:DNA binding"/>
    <property type="evidence" value="ECO:0007669"/>
    <property type="project" value="UniProtKB-KW"/>
</dbReference>
<dbReference type="InterPro" id="IPR011711">
    <property type="entry name" value="GntR_C"/>
</dbReference>
<keyword evidence="2" id="KW-0238">DNA-binding</keyword>
<proteinExistence type="predicted"/>
<evidence type="ECO:0000313" key="5">
    <source>
        <dbReference type="EMBL" id="SOD99461.1"/>
    </source>
</evidence>
<dbReference type="SMART" id="SM00345">
    <property type="entry name" value="HTH_GNTR"/>
    <property type="match status" value="1"/>
</dbReference>
<keyword evidence="3" id="KW-0804">Transcription</keyword>
<dbReference type="PANTHER" id="PTHR43537:SF51">
    <property type="entry name" value="HTH-TYPE TRANSCRIPTIONAL REGULATOR LGOR-RELATED"/>
    <property type="match status" value="1"/>
</dbReference>
<dbReference type="SUPFAM" id="SSF48008">
    <property type="entry name" value="GntR ligand-binding domain-like"/>
    <property type="match status" value="1"/>
</dbReference>
<keyword evidence="6" id="KW-1185">Reference proteome</keyword>
<dbReference type="InterPro" id="IPR008920">
    <property type="entry name" value="TF_FadR/GntR_C"/>
</dbReference>
<dbReference type="SUPFAM" id="SSF46785">
    <property type="entry name" value="Winged helix' DNA-binding domain"/>
    <property type="match status" value="1"/>
</dbReference>
<dbReference type="Pfam" id="PF07729">
    <property type="entry name" value="FCD"/>
    <property type="match status" value="1"/>
</dbReference>
<dbReference type="PROSITE" id="PS50949">
    <property type="entry name" value="HTH_GNTR"/>
    <property type="match status" value="1"/>
</dbReference>
<evidence type="ECO:0000259" key="4">
    <source>
        <dbReference type="PROSITE" id="PS50949"/>
    </source>
</evidence>
<dbReference type="GO" id="GO:0003700">
    <property type="term" value="F:DNA-binding transcription factor activity"/>
    <property type="evidence" value="ECO:0007669"/>
    <property type="project" value="InterPro"/>
</dbReference>
<sequence>MTGVDRTTQALREIILAGRFMPGEKVAEERIAGELDVSRTLARLALGALEREGLLVREPRRGFRVRSFTLDDMAGAIEVRGELEAMAARYVAERGLDPETERRLLEPVEVAEAIIREGVHDVQGRLRWTETNQDFHARLIDAARNQALKAAFERVTEIPLVSPRAIVFDMADADYSRVQLERAHSDHLRVLDAIRARKGSRAADLMRDHAVRSAENKRDSFEHMMESRRFVSTPGAALIRSV</sequence>
<dbReference type="AlphaFoldDB" id="A0A286GVD6"/>
<dbReference type="SMART" id="SM00895">
    <property type="entry name" value="FCD"/>
    <property type="match status" value="1"/>
</dbReference>
<evidence type="ECO:0000313" key="6">
    <source>
        <dbReference type="Proteomes" id="UP000219621"/>
    </source>
</evidence>
<name>A0A286GVD6_9PROT</name>
<accession>A0A286GVD6</accession>
<dbReference type="InterPro" id="IPR000524">
    <property type="entry name" value="Tscrpt_reg_HTH_GntR"/>
</dbReference>
<evidence type="ECO:0000256" key="3">
    <source>
        <dbReference type="ARBA" id="ARBA00023163"/>
    </source>
</evidence>
<feature type="domain" description="HTH gntR-type" evidence="4">
    <location>
        <begin position="1"/>
        <end position="68"/>
    </location>
</feature>
<dbReference type="PANTHER" id="PTHR43537">
    <property type="entry name" value="TRANSCRIPTIONAL REGULATOR, GNTR FAMILY"/>
    <property type="match status" value="1"/>
</dbReference>
<dbReference type="Gene3D" id="1.10.10.10">
    <property type="entry name" value="Winged helix-like DNA-binding domain superfamily/Winged helix DNA-binding domain"/>
    <property type="match status" value="1"/>
</dbReference>
<dbReference type="Gene3D" id="1.20.120.530">
    <property type="entry name" value="GntR ligand-binding domain-like"/>
    <property type="match status" value="1"/>
</dbReference>
<protein>
    <submittedName>
        <fullName evidence="5">GntR family transcriptional regulator, vanillate catabolism transcriptional regulator</fullName>
    </submittedName>
</protein>
<gene>
    <name evidence="5" type="ORF">SAMN05421508_10921</name>
</gene>
<dbReference type="Proteomes" id="UP000219621">
    <property type="component" value="Unassembled WGS sequence"/>
</dbReference>
<keyword evidence="1" id="KW-0805">Transcription regulation</keyword>
<reference evidence="5 6" key="1">
    <citation type="submission" date="2017-09" db="EMBL/GenBank/DDBJ databases">
        <authorList>
            <person name="Ehlers B."/>
            <person name="Leendertz F.H."/>
        </authorList>
    </citation>
    <scope>NUCLEOTIDE SEQUENCE [LARGE SCALE GENOMIC DNA]</scope>
    <source>
        <strain evidence="5 6">USBA 140</strain>
    </source>
</reference>
<dbReference type="RefSeq" id="WP_176525260.1">
    <property type="nucleotide sequence ID" value="NZ_OCNJ01000009.1"/>
</dbReference>
<organism evidence="5 6">
    <name type="scientific">Caenispirillum bisanense</name>
    <dbReference type="NCBI Taxonomy" id="414052"/>
    <lineage>
        <taxon>Bacteria</taxon>
        <taxon>Pseudomonadati</taxon>
        <taxon>Pseudomonadota</taxon>
        <taxon>Alphaproteobacteria</taxon>
        <taxon>Rhodospirillales</taxon>
        <taxon>Novispirillaceae</taxon>
        <taxon>Caenispirillum</taxon>
    </lineage>
</organism>
<dbReference type="InterPro" id="IPR036390">
    <property type="entry name" value="WH_DNA-bd_sf"/>
</dbReference>